<evidence type="ECO:0000256" key="1">
    <source>
        <dbReference type="SAM" id="MobiDB-lite"/>
    </source>
</evidence>
<name>A0ABU3AVT6_9ACTN</name>
<reference evidence="3" key="1">
    <citation type="submission" date="2024-05" db="EMBL/GenBank/DDBJ databases">
        <title>30 novel species of actinomycetes from the DSMZ collection.</title>
        <authorList>
            <person name="Nouioui I."/>
        </authorList>
    </citation>
    <scope>NUCLEOTIDE SEQUENCE</scope>
    <source>
        <strain evidence="3">DSM 40712</strain>
    </source>
</reference>
<sequence length="106" mass="10731">MARWFWSVMHLGLVLGNLVGAAAGDSGTAAATREALDGFRADPLLAPLAPALTEILAGHRDPALAARLRDPAQRAMVTALLHSVADLEDTEGPGGPGSPDSPSGPG</sequence>
<gene>
    <name evidence="3" type="ORF">RM812_29190</name>
</gene>
<evidence type="ECO:0000313" key="4">
    <source>
        <dbReference type="Proteomes" id="UP001180724"/>
    </source>
</evidence>
<proteinExistence type="predicted"/>
<feature type="region of interest" description="Disordered" evidence="1">
    <location>
        <begin position="83"/>
        <end position="106"/>
    </location>
</feature>
<protein>
    <submittedName>
        <fullName evidence="3">Uncharacterized protein</fullName>
    </submittedName>
</protein>
<feature type="signal peptide" evidence="2">
    <location>
        <begin position="1"/>
        <end position="21"/>
    </location>
</feature>
<evidence type="ECO:0000256" key="2">
    <source>
        <dbReference type="SAM" id="SignalP"/>
    </source>
</evidence>
<dbReference type="RefSeq" id="WP_311578782.1">
    <property type="nucleotide sequence ID" value="NZ_JAVRFH010000038.1"/>
</dbReference>
<dbReference type="Proteomes" id="UP001180724">
    <property type="component" value="Unassembled WGS sequence"/>
</dbReference>
<accession>A0ABU3AVT6</accession>
<keyword evidence="2" id="KW-0732">Signal</keyword>
<evidence type="ECO:0000313" key="3">
    <source>
        <dbReference type="EMBL" id="MDT0614259.1"/>
    </source>
</evidence>
<keyword evidence="4" id="KW-1185">Reference proteome</keyword>
<dbReference type="EMBL" id="JAVRFH010000038">
    <property type="protein sequence ID" value="MDT0614259.1"/>
    <property type="molecule type" value="Genomic_DNA"/>
</dbReference>
<feature type="chain" id="PRO_5045646586" evidence="2">
    <location>
        <begin position="22"/>
        <end position="106"/>
    </location>
</feature>
<organism evidence="3 4">
    <name type="scientific">Streptomyces lancefieldiae</name>
    <dbReference type="NCBI Taxonomy" id="3075520"/>
    <lineage>
        <taxon>Bacteria</taxon>
        <taxon>Bacillati</taxon>
        <taxon>Actinomycetota</taxon>
        <taxon>Actinomycetes</taxon>
        <taxon>Kitasatosporales</taxon>
        <taxon>Streptomycetaceae</taxon>
        <taxon>Streptomyces</taxon>
    </lineage>
</organism>
<comment type="caution">
    <text evidence="3">The sequence shown here is derived from an EMBL/GenBank/DDBJ whole genome shotgun (WGS) entry which is preliminary data.</text>
</comment>